<gene>
    <name evidence="3" type="ORF">GR303_14630</name>
</gene>
<dbReference type="Proteomes" id="UP000818323">
    <property type="component" value="Unassembled WGS sequence"/>
</dbReference>
<evidence type="ECO:0000256" key="1">
    <source>
        <dbReference type="ARBA" id="ARBA00022729"/>
    </source>
</evidence>
<evidence type="ECO:0000313" key="4">
    <source>
        <dbReference type="Proteomes" id="UP000818323"/>
    </source>
</evidence>
<proteinExistence type="predicted"/>
<name>A0ABW9Z2T1_9HYPH</name>
<dbReference type="SUPFAM" id="SSF53850">
    <property type="entry name" value="Periplasmic binding protein-like II"/>
    <property type="match status" value="1"/>
</dbReference>
<organism evidence="3 4">
    <name type="scientific">Microvirga arsenatis</name>
    <dbReference type="NCBI Taxonomy" id="2692265"/>
    <lineage>
        <taxon>Bacteria</taxon>
        <taxon>Pseudomonadati</taxon>
        <taxon>Pseudomonadota</taxon>
        <taxon>Alphaproteobacteria</taxon>
        <taxon>Hyphomicrobiales</taxon>
        <taxon>Methylobacteriaceae</taxon>
        <taxon>Microvirga</taxon>
    </lineage>
</organism>
<dbReference type="PIRSF" id="PIRSF002825">
    <property type="entry name" value="CfbpA"/>
    <property type="match status" value="1"/>
</dbReference>
<dbReference type="InterPro" id="IPR026045">
    <property type="entry name" value="Ferric-bd"/>
</dbReference>
<feature type="chain" id="PRO_5046953867" evidence="2">
    <location>
        <begin position="22"/>
        <end position="327"/>
    </location>
</feature>
<dbReference type="PANTHER" id="PTHR30006:SF2">
    <property type="entry name" value="ABC TRANSPORTER SUBSTRATE-BINDING PROTEIN"/>
    <property type="match status" value="1"/>
</dbReference>
<sequence>MPMKRILLPLLAALVPAFAQAQGISGNLVLYTSQPNTDAQQTVDAFKAKHPGVNVTFVRDGTPKILAKLSAEFEAGQPQADVLLIADSVTMEGLKKEGRLLAHEKADVSAYPPGTHDAQKFWFATKLITTGIAYNTKAGFKPASWLDLTKPEVKGQLVMPSPLTSGAALIHAATLTGNLEGGWKYYEALKDNDAVAGGGNGDVLKQVAGGQKLYGVIVDYMPIREKAKGAPIEFVFPKEGVSAVSEPVAILKTTKNPDAARVFVDFLLSKEGQELALKQGYIAAHPAVALPAGYPSREQIKVMGFDAAKALADEARNKATFADIFGQ</sequence>
<evidence type="ECO:0000256" key="2">
    <source>
        <dbReference type="SAM" id="SignalP"/>
    </source>
</evidence>
<comment type="caution">
    <text evidence="3">The sequence shown here is derived from an EMBL/GenBank/DDBJ whole genome shotgun (WGS) entry which is preliminary data.</text>
</comment>
<dbReference type="CDD" id="cd13547">
    <property type="entry name" value="PBP2_Fbp_like_2"/>
    <property type="match status" value="1"/>
</dbReference>
<evidence type="ECO:0000313" key="3">
    <source>
        <dbReference type="EMBL" id="NBJ25593.1"/>
    </source>
</evidence>
<keyword evidence="4" id="KW-1185">Reference proteome</keyword>
<feature type="signal peptide" evidence="2">
    <location>
        <begin position="1"/>
        <end position="21"/>
    </location>
</feature>
<accession>A0ABW9Z2T1</accession>
<dbReference type="Gene3D" id="3.40.190.10">
    <property type="entry name" value="Periplasmic binding protein-like II"/>
    <property type="match status" value="2"/>
</dbReference>
<reference evidence="3 4" key="1">
    <citation type="submission" date="2020-01" db="EMBL/GenBank/DDBJ databases">
        <title>Microvirga sp. nov., an arsenate reduction bacterium isolated from Tibet hotspring sediments.</title>
        <authorList>
            <person name="Yuan C.-G."/>
        </authorList>
    </citation>
    <scope>NUCLEOTIDE SEQUENCE [LARGE SCALE GENOMIC DNA]</scope>
    <source>
        <strain evidence="3 4">SYSU G3D203</strain>
    </source>
</reference>
<keyword evidence="1 2" id="KW-0732">Signal</keyword>
<dbReference type="Pfam" id="PF13343">
    <property type="entry name" value="SBP_bac_6"/>
    <property type="match status" value="1"/>
</dbReference>
<dbReference type="PANTHER" id="PTHR30006">
    <property type="entry name" value="THIAMINE-BINDING PERIPLASMIC PROTEIN-RELATED"/>
    <property type="match status" value="1"/>
</dbReference>
<dbReference type="EMBL" id="JAAAXJ010000007">
    <property type="protein sequence ID" value="NBJ25593.1"/>
    <property type="molecule type" value="Genomic_DNA"/>
</dbReference>
<protein>
    <submittedName>
        <fullName evidence="3">Extracellular solute-binding protein</fullName>
    </submittedName>
</protein>